<keyword evidence="2" id="KW-1185">Reference proteome</keyword>
<organism evidence="1 2">
    <name type="scientific">Glacieibacterium frigidum</name>
    <dbReference type="NCBI Taxonomy" id="2593303"/>
    <lineage>
        <taxon>Bacteria</taxon>
        <taxon>Pseudomonadati</taxon>
        <taxon>Pseudomonadota</taxon>
        <taxon>Alphaproteobacteria</taxon>
        <taxon>Sphingomonadales</taxon>
        <taxon>Sphingosinicellaceae</taxon>
        <taxon>Glacieibacterium</taxon>
    </lineage>
</organism>
<sequence>MSEATGMMSLNLEALFSAEMLRTYRESWGRDPTAANRLATQIIGMFENPGSAKEEWLRDVVLALVGDEPDLTSWVAAFGKGSFELRPETTYGRAAGKGSPSRFIKRQRELIEGLIDKTLPAGERELYKLAYQDALRLIVASMVVRELRVGVAAKAAIGIGWPVMVTVNDHFLAAEKRSLQRLGGNQDFRLHLAKALRSAVQSWANSIPDGDLAAENHPLADVNQLPPGVNTAVALAYLDPAAGAVQQYRTALFDEFNHSATGISGVSPSIKEMARNDAAEIAGACKKNYMASYAISSSDDWLHFTEARKDNDPFSYDTDTIERLRGFLPILSAPEINMTDFYQAAYEAREREQFRREYWDFAADTAIEIEIHTWVKAGMPPPRNLTREHAKFFEQDVCEKWRVRPLWHPAWQPLTFGPTYAEIDVDKLSANWVSSNPHRR</sequence>
<evidence type="ECO:0000313" key="2">
    <source>
        <dbReference type="Proteomes" id="UP000317894"/>
    </source>
</evidence>
<protein>
    <submittedName>
        <fullName evidence="1">Uncharacterized protein</fullName>
    </submittedName>
</protein>
<evidence type="ECO:0000313" key="1">
    <source>
        <dbReference type="EMBL" id="TRW14792.1"/>
    </source>
</evidence>
<comment type="caution">
    <text evidence="1">The sequence shown here is derived from an EMBL/GenBank/DDBJ whole genome shotgun (WGS) entry which is preliminary data.</text>
</comment>
<dbReference type="Proteomes" id="UP000317894">
    <property type="component" value="Unassembled WGS sequence"/>
</dbReference>
<reference evidence="1 2" key="1">
    <citation type="submission" date="2019-07" db="EMBL/GenBank/DDBJ databases">
        <title>Novel species isolated from glacier.</title>
        <authorList>
            <person name="Liu Q."/>
            <person name="Xin Y.-H."/>
        </authorList>
    </citation>
    <scope>NUCLEOTIDE SEQUENCE [LARGE SCALE GENOMIC DNA]</scope>
    <source>
        <strain evidence="1 2">LB1R16</strain>
    </source>
</reference>
<proteinExistence type="predicted"/>
<name>A0A552U9A4_9SPHN</name>
<gene>
    <name evidence="1" type="ORF">FMM06_14015</name>
</gene>
<accession>A0A552U9A4</accession>
<dbReference type="EMBL" id="VJWA01000002">
    <property type="protein sequence ID" value="TRW14792.1"/>
    <property type="molecule type" value="Genomic_DNA"/>
</dbReference>
<dbReference type="AlphaFoldDB" id="A0A552U9A4"/>